<evidence type="ECO:0000256" key="5">
    <source>
        <dbReference type="SAM" id="Coils"/>
    </source>
</evidence>
<evidence type="ECO:0000256" key="3">
    <source>
        <dbReference type="ARBA" id="ARBA00022960"/>
    </source>
</evidence>
<sequence>MNRWQKRQNLKIVAGVAVLAIAWFLKYFQAAPIVEAHYLMSAPFQSQNQLKIEDRLTNARILELEQRITELEQQNKQFTELVKQVDTEQQSDVIAPIISRSVDSWWNQVTLGKGSNEGIEPGYIVLGIGGIVGRVVSVTDHTSRVLLISDPNSRVGVTVSRSRNLGYLRGKNSQTAVMQFFSKVTDVKEGDAIATSPLGNLYPHGMTIGRVISIDYDRGAAPEAEIQLTAPIDLLEWVVIRPFKPKLG</sequence>
<dbReference type="GO" id="GO:0005886">
    <property type="term" value="C:plasma membrane"/>
    <property type="evidence" value="ECO:0007669"/>
    <property type="project" value="TreeGrafter"/>
</dbReference>
<evidence type="ECO:0000259" key="6">
    <source>
        <dbReference type="Pfam" id="PF04085"/>
    </source>
</evidence>
<dbReference type="AlphaFoldDB" id="A0A563VXR0"/>
<evidence type="ECO:0000313" key="8">
    <source>
        <dbReference type="Proteomes" id="UP000320055"/>
    </source>
</evidence>
<dbReference type="Gene3D" id="2.40.10.340">
    <property type="entry name" value="Rod shape-determining protein MreC, domain 1"/>
    <property type="match status" value="1"/>
</dbReference>
<dbReference type="RefSeq" id="WP_144866016.1">
    <property type="nucleotide sequence ID" value="NZ_LR213802.1"/>
</dbReference>
<dbReference type="InterPro" id="IPR042177">
    <property type="entry name" value="Cell/Rod_1"/>
</dbReference>
<dbReference type="OrthoDB" id="9792313at2"/>
<dbReference type="Proteomes" id="UP000320055">
    <property type="component" value="Unassembled WGS sequence"/>
</dbReference>
<dbReference type="InterPro" id="IPR055342">
    <property type="entry name" value="MreC_beta-barrel_core"/>
</dbReference>
<keyword evidence="3" id="KW-0133">Cell shape</keyword>
<evidence type="ECO:0000313" key="7">
    <source>
        <dbReference type="EMBL" id="VEP16232.1"/>
    </source>
</evidence>
<dbReference type="Pfam" id="PF04085">
    <property type="entry name" value="MreC"/>
    <property type="match status" value="1"/>
</dbReference>
<dbReference type="InterPro" id="IPR042175">
    <property type="entry name" value="Cell/Rod_MreC_2"/>
</dbReference>
<evidence type="ECO:0000256" key="2">
    <source>
        <dbReference type="ARBA" id="ARBA00013855"/>
    </source>
</evidence>
<evidence type="ECO:0000256" key="4">
    <source>
        <dbReference type="ARBA" id="ARBA00032089"/>
    </source>
</evidence>
<feature type="coiled-coil region" evidence="5">
    <location>
        <begin position="54"/>
        <end position="88"/>
    </location>
</feature>
<organism evidence="7 8">
    <name type="scientific">Hyella patelloides LEGE 07179</name>
    <dbReference type="NCBI Taxonomy" id="945734"/>
    <lineage>
        <taxon>Bacteria</taxon>
        <taxon>Bacillati</taxon>
        <taxon>Cyanobacteriota</taxon>
        <taxon>Cyanophyceae</taxon>
        <taxon>Pleurocapsales</taxon>
        <taxon>Hyellaceae</taxon>
        <taxon>Hyella</taxon>
    </lineage>
</organism>
<dbReference type="InterPro" id="IPR007221">
    <property type="entry name" value="MreC"/>
</dbReference>
<keyword evidence="8" id="KW-1185">Reference proteome</keyword>
<dbReference type="NCBIfam" id="TIGR00219">
    <property type="entry name" value="mreC"/>
    <property type="match status" value="1"/>
</dbReference>
<reference evidence="7 8" key="1">
    <citation type="submission" date="2019-01" db="EMBL/GenBank/DDBJ databases">
        <authorList>
            <person name="Brito A."/>
        </authorList>
    </citation>
    <scope>NUCLEOTIDE SEQUENCE [LARGE SCALE GENOMIC DNA]</scope>
    <source>
        <strain evidence="7">1</strain>
    </source>
</reference>
<name>A0A563VXR0_9CYAN</name>
<proteinExistence type="inferred from homology"/>
<comment type="similarity">
    <text evidence="1">Belongs to the MreC family.</text>
</comment>
<dbReference type="PANTHER" id="PTHR34138">
    <property type="entry name" value="CELL SHAPE-DETERMINING PROTEIN MREC"/>
    <property type="match status" value="1"/>
</dbReference>
<feature type="domain" description="Rod shape-determining protein MreC beta-barrel core" evidence="6">
    <location>
        <begin position="97"/>
        <end position="240"/>
    </location>
</feature>
<protein>
    <recommendedName>
        <fullName evidence="2">Cell shape-determining protein MreC</fullName>
    </recommendedName>
    <alternativeName>
        <fullName evidence="4">Cell shape protein MreC</fullName>
    </alternativeName>
</protein>
<accession>A0A563VXR0</accession>
<gene>
    <name evidence="7" type="ORF">H1P_420033</name>
</gene>
<dbReference type="GO" id="GO:0008360">
    <property type="term" value="P:regulation of cell shape"/>
    <property type="evidence" value="ECO:0007669"/>
    <property type="project" value="UniProtKB-KW"/>
</dbReference>
<evidence type="ECO:0000256" key="1">
    <source>
        <dbReference type="ARBA" id="ARBA00009369"/>
    </source>
</evidence>
<keyword evidence="5" id="KW-0175">Coiled coil</keyword>
<dbReference type="Gene3D" id="2.40.10.350">
    <property type="entry name" value="Rod shape-determining protein MreC, domain 2"/>
    <property type="match status" value="1"/>
</dbReference>
<dbReference type="EMBL" id="CAACVJ010000357">
    <property type="protein sequence ID" value="VEP16232.1"/>
    <property type="molecule type" value="Genomic_DNA"/>
</dbReference>
<dbReference type="PANTHER" id="PTHR34138:SF1">
    <property type="entry name" value="CELL SHAPE-DETERMINING PROTEIN MREC"/>
    <property type="match status" value="1"/>
</dbReference>